<proteinExistence type="predicted"/>
<dbReference type="PANTHER" id="PTHR31286">
    <property type="entry name" value="GLYCINE-RICH CELL WALL STRUCTURAL PROTEIN 1.8-LIKE"/>
    <property type="match status" value="1"/>
</dbReference>
<evidence type="ECO:0000313" key="2">
    <source>
        <dbReference type="EMBL" id="KAH0900112.1"/>
    </source>
</evidence>
<evidence type="ECO:0000313" key="3">
    <source>
        <dbReference type="Proteomes" id="UP000824890"/>
    </source>
</evidence>
<name>A0ABQ8B6I9_BRANA</name>
<sequence length="415" mass="45128">MGDEKGDTTGDSLEIPATAQDGSAPPPMESLDSMVTLGDGIGDSTGESLAAPATAMDGSAPPTMESRDSMETLGDGNGDMTDLSAMPIWIDLKGVPSMLFSHKALKCLSRAAGKYVKLHPSTEKCLRLDVARVLVEVDLHKPLVERISFADKNGVQVVIDVCYPWLPPKCSICNAWGHKGAACNSRKIKVMQKEKEIVGLAPEAEINGVVQERYAITPNRNAVSDLLHELEAIPPALGSNVVEVKSNDKFEVGGTSSSDVLKLDWILAGRNSSPPDGERVTGAKEVNQSEGDMVISPSRFSVLAIEENEERDGYGDDDADDIEEGQVISEVQHMDSKKDTAKNVKFRSGTSLKLISNSSWNIRGHRSRFFHEHIDRIRTVQLPHESLGPDVALWKHSDDNYKPYFSSSSTWEQVG</sequence>
<reference evidence="2 3" key="1">
    <citation type="submission" date="2021-05" db="EMBL/GenBank/DDBJ databases">
        <title>Genome Assembly of Synthetic Allotetraploid Brassica napus Reveals Homoeologous Exchanges between Subgenomes.</title>
        <authorList>
            <person name="Davis J.T."/>
        </authorList>
    </citation>
    <scope>NUCLEOTIDE SEQUENCE [LARGE SCALE GENOMIC DNA]</scope>
    <source>
        <strain evidence="3">cv. Da-Ae</strain>
        <tissue evidence="2">Seedling</tissue>
    </source>
</reference>
<dbReference type="EMBL" id="JAGKQM010000012">
    <property type="protein sequence ID" value="KAH0900112.1"/>
    <property type="molecule type" value="Genomic_DNA"/>
</dbReference>
<evidence type="ECO:0008006" key="4">
    <source>
        <dbReference type="Google" id="ProtNLM"/>
    </source>
</evidence>
<dbReference type="PANTHER" id="PTHR31286:SF148">
    <property type="entry name" value="DUF4283 DOMAIN-CONTAINING PROTEIN"/>
    <property type="match status" value="1"/>
</dbReference>
<organism evidence="2 3">
    <name type="scientific">Brassica napus</name>
    <name type="common">Rape</name>
    <dbReference type="NCBI Taxonomy" id="3708"/>
    <lineage>
        <taxon>Eukaryota</taxon>
        <taxon>Viridiplantae</taxon>
        <taxon>Streptophyta</taxon>
        <taxon>Embryophyta</taxon>
        <taxon>Tracheophyta</taxon>
        <taxon>Spermatophyta</taxon>
        <taxon>Magnoliopsida</taxon>
        <taxon>eudicotyledons</taxon>
        <taxon>Gunneridae</taxon>
        <taxon>Pentapetalae</taxon>
        <taxon>rosids</taxon>
        <taxon>malvids</taxon>
        <taxon>Brassicales</taxon>
        <taxon>Brassicaceae</taxon>
        <taxon>Brassiceae</taxon>
        <taxon>Brassica</taxon>
    </lineage>
</organism>
<gene>
    <name evidence="2" type="ORF">HID58_049680</name>
</gene>
<accession>A0ABQ8B6I9</accession>
<dbReference type="InterPro" id="IPR040256">
    <property type="entry name" value="At4g02000-like"/>
</dbReference>
<dbReference type="Proteomes" id="UP000824890">
    <property type="component" value="Unassembled WGS sequence"/>
</dbReference>
<feature type="region of interest" description="Disordered" evidence="1">
    <location>
        <begin position="272"/>
        <end position="291"/>
    </location>
</feature>
<feature type="region of interest" description="Disordered" evidence="1">
    <location>
        <begin position="1"/>
        <end position="70"/>
    </location>
</feature>
<protein>
    <recommendedName>
        <fullName evidence="4">DUF4283 domain-containing protein</fullName>
    </recommendedName>
</protein>
<evidence type="ECO:0000256" key="1">
    <source>
        <dbReference type="SAM" id="MobiDB-lite"/>
    </source>
</evidence>
<comment type="caution">
    <text evidence="2">The sequence shown here is derived from an EMBL/GenBank/DDBJ whole genome shotgun (WGS) entry which is preliminary data.</text>
</comment>
<keyword evidence="3" id="KW-1185">Reference proteome</keyword>